<dbReference type="InterPro" id="IPR005791">
    <property type="entry name" value="SecD"/>
</dbReference>
<dbReference type="Gene3D" id="3.30.1360.200">
    <property type="match status" value="1"/>
</dbReference>
<evidence type="ECO:0000256" key="9">
    <source>
        <dbReference type="HAMAP-Rule" id="MF_01463"/>
    </source>
</evidence>
<dbReference type="SUPFAM" id="SSF82866">
    <property type="entry name" value="Multidrug efflux transporter AcrB transmembrane domain"/>
    <property type="match status" value="1"/>
</dbReference>
<evidence type="ECO:0000256" key="8">
    <source>
        <dbReference type="ARBA" id="ARBA00023136"/>
    </source>
</evidence>
<evidence type="ECO:0000256" key="6">
    <source>
        <dbReference type="ARBA" id="ARBA00022989"/>
    </source>
</evidence>
<dbReference type="RefSeq" id="WP_131279977.1">
    <property type="nucleotide sequence ID" value="NZ_JBHSLR010000009.1"/>
</dbReference>
<comment type="similarity">
    <text evidence="9">Belongs to the SecD/SecF family. SecD subfamily.</text>
</comment>
<dbReference type="Pfam" id="PF22599">
    <property type="entry name" value="SecDF_P1_head"/>
    <property type="match status" value="1"/>
</dbReference>
<dbReference type="GO" id="GO:0006605">
    <property type="term" value="P:protein targeting"/>
    <property type="evidence" value="ECO:0007669"/>
    <property type="project" value="UniProtKB-UniRule"/>
</dbReference>
<comment type="function">
    <text evidence="9">Part of the Sec protein translocase complex. Interacts with the SecYEG preprotein conducting channel. SecDF uses the proton motive force (PMF) to complete protein translocation after the ATP-dependent function of SecA.</text>
</comment>
<comment type="caution">
    <text evidence="14">The sequence shown here is derived from an EMBL/GenBank/DDBJ whole genome shotgun (WGS) entry which is preliminary data.</text>
</comment>
<protein>
    <recommendedName>
        <fullName evidence="9">Protein translocase subunit SecD</fullName>
    </recommendedName>
</protein>
<feature type="transmembrane region" description="Helical" evidence="9">
    <location>
        <begin position="506"/>
        <end position="533"/>
    </location>
</feature>
<feature type="domain" description="Membrane transport protein MMPL" evidence="11">
    <location>
        <begin position="379"/>
        <end position="533"/>
    </location>
</feature>
<dbReference type="NCBIfam" id="TIGR00916">
    <property type="entry name" value="2A0604s01"/>
    <property type="match status" value="1"/>
</dbReference>
<feature type="region of interest" description="Disordered" evidence="10">
    <location>
        <begin position="575"/>
        <end position="642"/>
    </location>
</feature>
<evidence type="ECO:0000256" key="4">
    <source>
        <dbReference type="ARBA" id="ARBA00022692"/>
    </source>
</evidence>
<comment type="subcellular location">
    <subcellularLocation>
        <location evidence="9">Cell membrane</location>
        <topology evidence="9">Multi-pass membrane protein</topology>
    </subcellularLocation>
    <subcellularLocation>
        <location evidence="1">Membrane</location>
        <topology evidence="1">Multi-pass membrane protein</topology>
    </subcellularLocation>
</comment>
<organism evidence="14 15">
    <name type="scientific">Arcanobacterium bovis</name>
    <dbReference type="NCBI Taxonomy" id="2529275"/>
    <lineage>
        <taxon>Bacteria</taxon>
        <taxon>Bacillati</taxon>
        <taxon>Actinomycetota</taxon>
        <taxon>Actinomycetes</taxon>
        <taxon>Actinomycetales</taxon>
        <taxon>Actinomycetaceae</taxon>
        <taxon>Arcanobacterium</taxon>
    </lineage>
</organism>
<comment type="caution">
    <text evidence="9">Lacks conserved residue(s) required for the propagation of feature annotation.</text>
</comment>
<feature type="region of interest" description="Disordered" evidence="10">
    <location>
        <begin position="144"/>
        <end position="166"/>
    </location>
</feature>
<dbReference type="InterPro" id="IPR054384">
    <property type="entry name" value="SecDF_P1_head"/>
</dbReference>
<feature type="transmembrane region" description="Helical" evidence="9">
    <location>
        <begin position="430"/>
        <end position="453"/>
    </location>
</feature>
<dbReference type="NCBIfam" id="TIGR01129">
    <property type="entry name" value="secD"/>
    <property type="match status" value="1"/>
</dbReference>
<accession>A0A4Q9V1G3</accession>
<keyword evidence="15" id="KW-1185">Reference proteome</keyword>
<evidence type="ECO:0000259" key="11">
    <source>
        <dbReference type="Pfam" id="PF03176"/>
    </source>
</evidence>
<dbReference type="GO" id="GO:0005886">
    <property type="term" value="C:plasma membrane"/>
    <property type="evidence" value="ECO:0007669"/>
    <property type="project" value="UniProtKB-SubCell"/>
</dbReference>
<dbReference type="Proteomes" id="UP000293036">
    <property type="component" value="Unassembled WGS sequence"/>
</dbReference>
<dbReference type="InterPro" id="IPR048631">
    <property type="entry name" value="SecD_1st"/>
</dbReference>
<dbReference type="Gene3D" id="1.20.1640.10">
    <property type="entry name" value="Multidrug efflux transporter AcrB transmembrane domain"/>
    <property type="match status" value="1"/>
</dbReference>
<proteinExistence type="inferred from homology"/>
<comment type="subunit">
    <text evidence="9">Forms a complex with SecF. Part of the essential Sec protein translocation apparatus which comprises SecA, SecYEG and auxiliary proteins SecDF. Other proteins may also be involved.</text>
</comment>
<feature type="transmembrane region" description="Helical" evidence="9">
    <location>
        <begin position="481"/>
        <end position="500"/>
    </location>
</feature>
<evidence type="ECO:0000259" key="13">
    <source>
        <dbReference type="Pfam" id="PF22599"/>
    </source>
</evidence>
<evidence type="ECO:0000256" key="3">
    <source>
        <dbReference type="ARBA" id="ARBA00022475"/>
    </source>
</evidence>
<sequence>MERQTSRNKRLLVLFVLMIALIGSLFAGTLKGTQSRFTPSLALDLEGGTQIILTPVATDGSEVTESDVSQAIEIIRQRVDASGVAEAEISAQGGKNIVVALPGNPSKETLDLVRTSAVLRLRPVLSVMAPKALTADDIAKMKQAQANGGAANGQAAPAPETPAPNLTPEQLEQEIVALADSNKDGKIEDAPQSTPKDYSDDLWVTEKALYDAFKLECGSEDARLRATADDPKKASVACSITGEQKYILGPAEIEGTNLTKASSSMATDQKGTPTGGWAVNMQFDSAGAKAFADVTGRIYQMQSPKNQFAIVLDGQVLSAPVPNGPISGGQAQITGHFKADEAAALANQLNFGSLPLNFNVQSEEQISATLGAEQLQAGLIAGFIGLLLIVLYMLWQYHGLGIIAVASIVLSTGLSYLVICALSWGMGYRLSMAGVLGVIISIGVTADSFIVYFERIRDEIRDGRNIHSAIEYGWDRAKRTIIISDCVNLIASVVLYILTVGSVRGFAFTLGITTLLDLIVVMMFTYPLMLLVIRTAFFGKGKRFSGLDIERLRHVPLYRGRGNFGANSKATASSDEVALAQATGESELTPSAVETEEAPIKLPAGKPGETLAERRARERREKKKAQAQEMSDTNSASEGEEN</sequence>
<keyword evidence="8 9" id="KW-0472">Membrane</keyword>
<evidence type="ECO:0000256" key="5">
    <source>
        <dbReference type="ARBA" id="ARBA00022927"/>
    </source>
</evidence>
<feature type="transmembrane region" description="Helical" evidence="9">
    <location>
        <begin position="402"/>
        <end position="424"/>
    </location>
</feature>
<dbReference type="PANTHER" id="PTHR30081">
    <property type="entry name" value="PROTEIN-EXPORT MEMBRANE PROTEIN SEC"/>
    <property type="match status" value="1"/>
</dbReference>
<evidence type="ECO:0000256" key="1">
    <source>
        <dbReference type="ARBA" id="ARBA00004141"/>
    </source>
</evidence>
<dbReference type="AlphaFoldDB" id="A0A4Q9V1G3"/>
<dbReference type="InterPro" id="IPR004869">
    <property type="entry name" value="MMPL_dom"/>
</dbReference>
<evidence type="ECO:0000256" key="10">
    <source>
        <dbReference type="SAM" id="MobiDB-lite"/>
    </source>
</evidence>
<feature type="compositionally biased region" description="Polar residues" evidence="10">
    <location>
        <begin position="630"/>
        <end position="642"/>
    </location>
</feature>
<keyword evidence="5 9" id="KW-0653">Protein transport</keyword>
<dbReference type="OrthoDB" id="5240379at2"/>
<feature type="domain" description="Protein translocase subunit SecDF P1" evidence="12">
    <location>
        <begin position="68"/>
        <end position="124"/>
    </location>
</feature>
<evidence type="ECO:0000256" key="7">
    <source>
        <dbReference type="ARBA" id="ARBA00023010"/>
    </source>
</evidence>
<feature type="domain" description="SecDF P1 head subdomain" evidence="13">
    <location>
        <begin position="243"/>
        <end position="355"/>
    </location>
</feature>
<keyword evidence="7 9" id="KW-0811">Translocation</keyword>
<dbReference type="PANTHER" id="PTHR30081:SF1">
    <property type="entry name" value="PROTEIN TRANSLOCASE SUBUNIT SECD"/>
    <property type="match status" value="1"/>
</dbReference>
<dbReference type="GO" id="GO:0065002">
    <property type="term" value="P:intracellular protein transmembrane transport"/>
    <property type="evidence" value="ECO:0007669"/>
    <property type="project" value="UniProtKB-UniRule"/>
</dbReference>
<dbReference type="Gene3D" id="3.30.70.3220">
    <property type="match status" value="1"/>
</dbReference>
<evidence type="ECO:0000313" key="14">
    <source>
        <dbReference type="EMBL" id="TBW22883.1"/>
    </source>
</evidence>
<evidence type="ECO:0000313" key="15">
    <source>
        <dbReference type="Proteomes" id="UP000293036"/>
    </source>
</evidence>
<feature type="compositionally biased region" description="Low complexity" evidence="10">
    <location>
        <begin position="144"/>
        <end position="158"/>
    </location>
</feature>
<keyword evidence="6 9" id="KW-1133">Transmembrane helix</keyword>
<feature type="transmembrane region" description="Helical" evidence="9">
    <location>
        <begin position="375"/>
        <end position="395"/>
    </location>
</feature>
<evidence type="ECO:0000256" key="2">
    <source>
        <dbReference type="ARBA" id="ARBA00022448"/>
    </source>
</evidence>
<dbReference type="Pfam" id="PF21760">
    <property type="entry name" value="SecD_1st"/>
    <property type="match status" value="1"/>
</dbReference>
<dbReference type="GO" id="GO:0043952">
    <property type="term" value="P:protein transport by the Sec complex"/>
    <property type="evidence" value="ECO:0007669"/>
    <property type="project" value="UniProtKB-UniRule"/>
</dbReference>
<dbReference type="GO" id="GO:0015450">
    <property type="term" value="F:protein-transporting ATPase activity"/>
    <property type="evidence" value="ECO:0007669"/>
    <property type="project" value="InterPro"/>
</dbReference>
<dbReference type="InterPro" id="IPR022813">
    <property type="entry name" value="SecD/SecF_arch_bac"/>
</dbReference>
<evidence type="ECO:0000259" key="12">
    <source>
        <dbReference type="Pfam" id="PF21760"/>
    </source>
</evidence>
<keyword evidence="2 9" id="KW-0813">Transport</keyword>
<keyword evidence="4 9" id="KW-0812">Transmembrane</keyword>
<keyword evidence="3 9" id="KW-1003">Cell membrane</keyword>
<gene>
    <name evidence="9 14" type="primary">secD</name>
    <name evidence="14" type="ORF">EZJ44_03015</name>
</gene>
<reference evidence="14 15" key="1">
    <citation type="submission" date="2019-02" db="EMBL/GenBank/DDBJ databases">
        <title>Arcanobacterium bovis sp. nov., isolated from the milk of a cow with mastitis.</title>
        <authorList>
            <person name="Sammra O."/>
            <person name="Foster G."/>
            <person name="Hassan A."/>
            <person name="Alssahen M."/>
            <person name="Laemmler C."/>
            <person name="Borowiak M."/>
            <person name="Malorny B."/>
            <person name="Abdulmawjood A."/>
        </authorList>
    </citation>
    <scope>NUCLEOTIDE SEQUENCE [LARGE SCALE GENOMIC DNA]</scope>
    <source>
        <strain evidence="14 15">C605018/01/1</strain>
    </source>
</reference>
<dbReference type="InterPro" id="IPR055344">
    <property type="entry name" value="SecD_SecF_C_bact"/>
</dbReference>
<name>A0A4Q9V1G3_9ACTO</name>
<dbReference type="Pfam" id="PF03176">
    <property type="entry name" value="MMPL"/>
    <property type="match status" value="1"/>
</dbReference>
<dbReference type="HAMAP" id="MF_01463_B">
    <property type="entry name" value="SecD_B"/>
    <property type="match status" value="1"/>
</dbReference>
<dbReference type="EMBL" id="SJDT01000002">
    <property type="protein sequence ID" value="TBW22883.1"/>
    <property type="molecule type" value="Genomic_DNA"/>
</dbReference>